<proteinExistence type="predicted"/>
<feature type="domain" description="NERD" evidence="2">
    <location>
        <begin position="74"/>
        <end position="192"/>
    </location>
</feature>
<evidence type="ECO:0000313" key="4">
    <source>
        <dbReference type="Proteomes" id="UP000003009"/>
    </source>
</evidence>
<sequence>MELFAYALVFIVLLFAIIQAISSENAPKHTTKHRKSKSSPANKRQPENMATRQNVQQSPANKKQPEIANINIKKGAVGEQIIKVEALGKLDRSQYHYFHNLIIPHNGATTQIDNIIVSPFGVFVIEAKYYEGWIFGGKQQKTWWHTKSRYEKYPFTNPLHQNYAHIKALEQLIRQPENRFHSIVVFTHRDCQLRTELPANVCLTKQFIPYVQQFTKTIIVPEQIQRICKILSQSEWEATPERLAQHIQSLNHRH</sequence>
<dbReference type="Proteomes" id="UP000003009">
    <property type="component" value="Unassembled WGS sequence"/>
</dbReference>
<dbReference type="HOGENOM" id="CLU_068011_0_0_4"/>
<evidence type="ECO:0000313" key="3">
    <source>
        <dbReference type="EMBL" id="EEP67452.1"/>
    </source>
</evidence>
<name>C4GL43_9NEIS</name>
<feature type="compositionally biased region" description="Polar residues" evidence="1">
    <location>
        <begin position="48"/>
        <end position="61"/>
    </location>
</feature>
<dbReference type="Pfam" id="PF08378">
    <property type="entry name" value="NERD"/>
    <property type="match status" value="1"/>
</dbReference>
<evidence type="ECO:0000256" key="1">
    <source>
        <dbReference type="SAM" id="MobiDB-lite"/>
    </source>
</evidence>
<dbReference type="AlphaFoldDB" id="C4GL43"/>
<dbReference type="InterPro" id="IPR011528">
    <property type="entry name" value="NERD"/>
</dbReference>
<comment type="caution">
    <text evidence="3">The sequence shown here is derived from an EMBL/GenBank/DDBJ whole genome shotgun (WGS) entry which is preliminary data.</text>
</comment>
<dbReference type="EMBL" id="ACJW02000003">
    <property type="protein sequence ID" value="EEP67452.1"/>
    <property type="molecule type" value="Genomic_DNA"/>
</dbReference>
<dbReference type="PROSITE" id="PS50965">
    <property type="entry name" value="NERD"/>
    <property type="match status" value="1"/>
</dbReference>
<gene>
    <name evidence="3" type="ORF">GCWU000324_01699</name>
</gene>
<reference evidence="3" key="1">
    <citation type="submission" date="2009-04" db="EMBL/GenBank/DDBJ databases">
        <authorList>
            <person name="Weinstock G."/>
            <person name="Sodergren E."/>
            <person name="Clifton S."/>
            <person name="Fulton L."/>
            <person name="Fulton B."/>
            <person name="Courtney L."/>
            <person name="Fronick C."/>
            <person name="Harrison M."/>
            <person name="Strong C."/>
            <person name="Farmer C."/>
            <person name="Delahaunty K."/>
            <person name="Markovic C."/>
            <person name="Hall O."/>
            <person name="Minx P."/>
            <person name="Tomlinson C."/>
            <person name="Mitreva M."/>
            <person name="Nelson J."/>
            <person name="Hou S."/>
            <person name="Wollam A."/>
            <person name="Pepin K.H."/>
            <person name="Johnson M."/>
            <person name="Bhonagiri V."/>
            <person name="Nash W.E."/>
            <person name="Warren W."/>
            <person name="Chinwalla A."/>
            <person name="Mardis E.R."/>
            <person name="Wilson R.K."/>
        </authorList>
    </citation>
    <scope>NUCLEOTIDE SEQUENCE [LARGE SCALE GENOMIC DNA]</scope>
    <source>
        <strain evidence="3">ATCC 51147</strain>
    </source>
</reference>
<organism evidence="3 4">
    <name type="scientific">Kingella oralis ATCC 51147</name>
    <dbReference type="NCBI Taxonomy" id="629741"/>
    <lineage>
        <taxon>Bacteria</taxon>
        <taxon>Pseudomonadati</taxon>
        <taxon>Pseudomonadota</taxon>
        <taxon>Betaproteobacteria</taxon>
        <taxon>Neisseriales</taxon>
        <taxon>Neisseriaceae</taxon>
        <taxon>Kingella</taxon>
    </lineage>
</organism>
<accession>C4GL43</accession>
<keyword evidence="4" id="KW-1185">Reference proteome</keyword>
<dbReference type="GeneID" id="84906278"/>
<protein>
    <recommendedName>
        <fullName evidence="2">NERD domain-containing protein</fullName>
    </recommendedName>
</protein>
<evidence type="ECO:0000259" key="2">
    <source>
        <dbReference type="PROSITE" id="PS50965"/>
    </source>
</evidence>
<dbReference type="RefSeq" id="WP_003796278.1">
    <property type="nucleotide sequence ID" value="NZ_GG665872.1"/>
</dbReference>
<dbReference type="STRING" id="629741.GCWU000324_01699"/>
<feature type="region of interest" description="Disordered" evidence="1">
    <location>
        <begin position="26"/>
        <end position="66"/>
    </location>
</feature>
<dbReference type="OrthoDB" id="5782056at2"/>